<accession>A0AAD6Z9I2</accession>
<dbReference type="PRINTS" id="PR00080">
    <property type="entry name" value="SDRFAMILY"/>
</dbReference>
<evidence type="ECO:0000256" key="1">
    <source>
        <dbReference type="ARBA" id="ARBA00006484"/>
    </source>
</evidence>
<dbReference type="FunFam" id="3.40.50.720:FF:000084">
    <property type="entry name" value="Short-chain dehydrogenase reductase"/>
    <property type="match status" value="1"/>
</dbReference>
<dbReference type="Gene3D" id="3.40.50.720">
    <property type="entry name" value="NAD(P)-binding Rossmann-like Domain"/>
    <property type="match status" value="1"/>
</dbReference>
<dbReference type="SUPFAM" id="SSF51735">
    <property type="entry name" value="NAD(P)-binding Rossmann-fold domains"/>
    <property type="match status" value="1"/>
</dbReference>
<keyword evidence="2" id="KW-0521">NADP</keyword>
<dbReference type="GO" id="GO:0006633">
    <property type="term" value="P:fatty acid biosynthetic process"/>
    <property type="evidence" value="ECO:0007669"/>
    <property type="project" value="TreeGrafter"/>
</dbReference>
<reference evidence="3" key="1">
    <citation type="submission" date="2023-03" db="EMBL/GenBank/DDBJ databases">
        <title>Massive genome expansion in bonnet fungi (Mycena s.s.) driven by repeated elements and novel gene families across ecological guilds.</title>
        <authorList>
            <consortium name="Lawrence Berkeley National Laboratory"/>
            <person name="Harder C.B."/>
            <person name="Miyauchi S."/>
            <person name="Viragh M."/>
            <person name="Kuo A."/>
            <person name="Thoen E."/>
            <person name="Andreopoulos B."/>
            <person name="Lu D."/>
            <person name="Skrede I."/>
            <person name="Drula E."/>
            <person name="Henrissat B."/>
            <person name="Morin E."/>
            <person name="Kohler A."/>
            <person name="Barry K."/>
            <person name="LaButti K."/>
            <person name="Morin E."/>
            <person name="Salamov A."/>
            <person name="Lipzen A."/>
            <person name="Mereny Z."/>
            <person name="Hegedus B."/>
            <person name="Baldrian P."/>
            <person name="Stursova M."/>
            <person name="Weitz H."/>
            <person name="Taylor A."/>
            <person name="Grigoriev I.V."/>
            <person name="Nagy L.G."/>
            <person name="Martin F."/>
            <person name="Kauserud H."/>
        </authorList>
    </citation>
    <scope>NUCLEOTIDE SEQUENCE</scope>
    <source>
        <strain evidence="3">CBHHK002</strain>
    </source>
</reference>
<gene>
    <name evidence="3" type="ORF">DFH08DRAFT_896333</name>
</gene>
<dbReference type="PANTHER" id="PTHR42760:SF121">
    <property type="entry name" value="3-OXOACYL-(ACYL-CARRIER-PROTEIN) REDUCTASE"/>
    <property type="match status" value="1"/>
</dbReference>
<dbReference type="InterPro" id="IPR020904">
    <property type="entry name" value="Sc_DH/Rdtase_CS"/>
</dbReference>
<dbReference type="PRINTS" id="PR00081">
    <property type="entry name" value="GDHRDH"/>
</dbReference>
<evidence type="ECO:0000313" key="4">
    <source>
        <dbReference type="Proteomes" id="UP001218218"/>
    </source>
</evidence>
<comment type="similarity">
    <text evidence="1">Belongs to the short-chain dehydrogenases/reductases (SDR) family.</text>
</comment>
<dbReference type="Pfam" id="PF13561">
    <property type="entry name" value="adh_short_C2"/>
    <property type="match status" value="1"/>
</dbReference>
<sequence>MSDSESKGVALVTGAAQGIGRGIALRLAADGFTVAVNDVSSNSPNLDTLVAEITRFGRKSSAHVADVSEAEQVEAMVAAVVAEHGGLDVMVANAGIAGPWRTLLVELSADEWDKVMNVNARGTFLCYKYAGLQMIKQGRGGRIIGAASIAAKKAIPAQGVYSASKFAVRGLTQAAAQEFGPHGVTVNAFAPGAVDTSMLVGGPTASPAQAADILDKMKKATPLNMVGTPEDIANLVSFLASKESGFITGQSISINGGMFFD</sequence>
<dbReference type="InterPro" id="IPR002347">
    <property type="entry name" value="SDR_fam"/>
</dbReference>
<dbReference type="Proteomes" id="UP001218218">
    <property type="component" value="Unassembled WGS sequence"/>
</dbReference>
<dbReference type="GO" id="GO:0048038">
    <property type="term" value="F:quinone binding"/>
    <property type="evidence" value="ECO:0007669"/>
    <property type="project" value="TreeGrafter"/>
</dbReference>
<keyword evidence="4" id="KW-1185">Reference proteome</keyword>
<dbReference type="AlphaFoldDB" id="A0AAD6Z9I2"/>
<dbReference type="InterPro" id="IPR036291">
    <property type="entry name" value="NAD(P)-bd_dom_sf"/>
</dbReference>
<proteinExistence type="inferred from homology"/>
<evidence type="ECO:0000313" key="3">
    <source>
        <dbReference type="EMBL" id="KAJ7312972.1"/>
    </source>
</evidence>
<organism evidence="3 4">
    <name type="scientific">Mycena albidolilacea</name>
    <dbReference type="NCBI Taxonomy" id="1033008"/>
    <lineage>
        <taxon>Eukaryota</taxon>
        <taxon>Fungi</taxon>
        <taxon>Dikarya</taxon>
        <taxon>Basidiomycota</taxon>
        <taxon>Agaricomycotina</taxon>
        <taxon>Agaricomycetes</taxon>
        <taxon>Agaricomycetidae</taxon>
        <taxon>Agaricales</taxon>
        <taxon>Marasmiineae</taxon>
        <taxon>Mycenaceae</taxon>
        <taxon>Mycena</taxon>
    </lineage>
</organism>
<dbReference type="PANTHER" id="PTHR42760">
    <property type="entry name" value="SHORT-CHAIN DEHYDROGENASES/REDUCTASES FAMILY MEMBER"/>
    <property type="match status" value="1"/>
</dbReference>
<dbReference type="PROSITE" id="PS00061">
    <property type="entry name" value="ADH_SHORT"/>
    <property type="match status" value="1"/>
</dbReference>
<evidence type="ECO:0000256" key="2">
    <source>
        <dbReference type="ARBA" id="ARBA00022857"/>
    </source>
</evidence>
<name>A0AAD6Z9I2_9AGAR</name>
<protein>
    <submittedName>
        <fullName evidence="3">Uncharacterized protein</fullName>
    </submittedName>
</protein>
<comment type="caution">
    <text evidence="3">The sequence shown here is derived from an EMBL/GenBank/DDBJ whole genome shotgun (WGS) entry which is preliminary data.</text>
</comment>
<dbReference type="EMBL" id="JARIHO010000069">
    <property type="protein sequence ID" value="KAJ7312972.1"/>
    <property type="molecule type" value="Genomic_DNA"/>
</dbReference>
<dbReference type="GO" id="GO:0016616">
    <property type="term" value="F:oxidoreductase activity, acting on the CH-OH group of donors, NAD or NADP as acceptor"/>
    <property type="evidence" value="ECO:0007669"/>
    <property type="project" value="TreeGrafter"/>
</dbReference>